<name>A0A1T4WZ07_9BACT</name>
<evidence type="ECO:0000256" key="1">
    <source>
        <dbReference type="ARBA" id="ARBA00006096"/>
    </source>
</evidence>
<organism evidence="4 5">
    <name type="scientific">Prosthecobacter debontii</name>
    <dbReference type="NCBI Taxonomy" id="48467"/>
    <lineage>
        <taxon>Bacteria</taxon>
        <taxon>Pseudomonadati</taxon>
        <taxon>Verrucomicrobiota</taxon>
        <taxon>Verrucomicrobiia</taxon>
        <taxon>Verrucomicrobiales</taxon>
        <taxon>Verrucomicrobiaceae</taxon>
        <taxon>Prosthecobacter</taxon>
    </lineage>
</organism>
<dbReference type="GO" id="GO:0000270">
    <property type="term" value="P:peptidoglycan metabolic process"/>
    <property type="evidence" value="ECO:0007669"/>
    <property type="project" value="TreeGrafter"/>
</dbReference>
<dbReference type="Pfam" id="PF02113">
    <property type="entry name" value="Peptidase_S13"/>
    <property type="match status" value="1"/>
</dbReference>
<keyword evidence="3" id="KW-0812">Transmembrane</keyword>
<dbReference type="PANTHER" id="PTHR30023:SF0">
    <property type="entry name" value="PENICILLIN-SENSITIVE CARBOXYPEPTIDASE A"/>
    <property type="match status" value="1"/>
</dbReference>
<sequence>MVCSRISQTSSCDGWNEIECHSDVVKRIAFVFLWLVVIGLVLYWGSRPWLCPQPHPTPSVASPYQDLEEILSRASHSPDLASAAIGFCLMDDQGRRLFGHHDGISFIPASTLKTVTTATALEMWGPDYRIKTTLQATSPIEEGVLAGDLIIVGGGDPMLSLEDLENWVQQLQGKGLTRIQGRILGDGRLFAGSIFDDFWNWGDIGNGYGSPVAGLNLEHNRFTARFRSGREVGASAEFLGVMPEVPGLEWISEVITASAGSGDGVVIHGGERTGIMFLRGTVPQSTREFTVTGAVPDPVRFTAHHLKALLQQAGIAVDGEAEAVSPKAASETQIVLLDHESPPLIEIITSIHTTSDNHETECLYRLLGLSQNKASDEVIREHWLARGLVFEGLRMEDGCGLARADFIRPMDLARLQSLTVSGPHGEAYRQSLLASPDGTLRWKGGAMSGIRCYTGLIRTSSEKEWSFALMVNHFQEGQVVAELRDELLRAVVKL</sequence>
<evidence type="ECO:0000313" key="5">
    <source>
        <dbReference type="Proteomes" id="UP000190774"/>
    </source>
</evidence>
<keyword evidence="3" id="KW-0472">Membrane</keyword>
<evidence type="ECO:0000256" key="3">
    <source>
        <dbReference type="SAM" id="Phobius"/>
    </source>
</evidence>
<keyword evidence="3" id="KW-1133">Transmembrane helix</keyword>
<dbReference type="AlphaFoldDB" id="A0A1T4WZ07"/>
<keyword evidence="4" id="KW-0645">Protease</keyword>
<dbReference type="Gene3D" id="3.50.80.20">
    <property type="entry name" value="D-Ala-D-Ala carboxypeptidase C, peptidase S13"/>
    <property type="match status" value="1"/>
</dbReference>
<dbReference type="Gene3D" id="3.40.710.10">
    <property type="entry name" value="DD-peptidase/beta-lactamase superfamily"/>
    <property type="match status" value="1"/>
</dbReference>
<dbReference type="OrthoDB" id="9802627at2"/>
<gene>
    <name evidence="4" type="ORF">SAMN02745166_00916</name>
</gene>
<dbReference type="GO" id="GO:0006508">
    <property type="term" value="P:proteolysis"/>
    <property type="evidence" value="ECO:0007669"/>
    <property type="project" value="InterPro"/>
</dbReference>
<dbReference type="GO" id="GO:0004185">
    <property type="term" value="F:serine-type carboxypeptidase activity"/>
    <property type="evidence" value="ECO:0007669"/>
    <property type="project" value="InterPro"/>
</dbReference>
<dbReference type="InterPro" id="IPR012338">
    <property type="entry name" value="Beta-lactam/transpept-like"/>
</dbReference>
<proteinExistence type="inferred from homology"/>
<keyword evidence="5" id="KW-1185">Reference proteome</keyword>
<reference evidence="5" key="1">
    <citation type="submission" date="2017-02" db="EMBL/GenBank/DDBJ databases">
        <authorList>
            <person name="Varghese N."/>
            <person name="Submissions S."/>
        </authorList>
    </citation>
    <scope>NUCLEOTIDE SEQUENCE [LARGE SCALE GENOMIC DNA]</scope>
    <source>
        <strain evidence="5">ATCC 700200</strain>
    </source>
</reference>
<evidence type="ECO:0000313" key="4">
    <source>
        <dbReference type="EMBL" id="SKA82489.1"/>
    </source>
</evidence>
<evidence type="ECO:0000256" key="2">
    <source>
        <dbReference type="ARBA" id="ARBA00022801"/>
    </source>
</evidence>
<dbReference type="PRINTS" id="PR00922">
    <property type="entry name" value="DADACBPTASE3"/>
</dbReference>
<feature type="transmembrane region" description="Helical" evidence="3">
    <location>
        <begin position="28"/>
        <end position="46"/>
    </location>
</feature>
<dbReference type="Proteomes" id="UP000190774">
    <property type="component" value="Unassembled WGS sequence"/>
</dbReference>
<dbReference type="SUPFAM" id="SSF56601">
    <property type="entry name" value="beta-lactamase/transpeptidase-like"/>
    <property type="match status" value="1"/>
</dbReference>
<dbReference type="STRING" id="48467.SAMN02745166_00916"/>
<keyword evidence="2" id="KW-0378">Hydrolase</keyword>
<comment type="similarity">
    <text evidence="1">Belongs to the peptidase S13 family.</text>
</comment>
<keyword evidence="4" id="KW-0121">Carboxypeptidase</keyword>
<dbReference type="NCBIfam" id="TIGR00666">
    <property type="entry name" value="PBP4"/>
    <property type="match status" value="1"/>
</dbReference>
<dbReference type="PANTHER" id="PTHR30023">
    <property type="entry name" value="D-ALANYL-D-ALANINE CARBOXYPEPTIDASE"/>
    <property type="match status" value="1"/>
</dbReference>
<protein>
    <submittedName>
        <fullName evidence="4">D-alanyl-D-alanine carboxypeptidase / D-alanyl-D-alanine-endopeptidase (Penicillin-binding protein 4)</fullName>
    </submittedName>
</protein>
<dbReference type="EMBL" id="FUYE01000002">
    <property type="protein sequence ID" value="SKA82489.1"/>
    <property type="molecule type" value="Genomic_DNA"/>
</dbReference>
<accession>A0A1T4WZ07</accession>
<dbReference type="InterPro" id="IPR000667">
    <property type="entry name" value="Peptidase_S13"/>
</dbReference>